<evidence type="ECO:0000256" key="2">
    <source>
        <dbReference type="SAM" id="MobiDB-lite"/>
    </source>
</evidence>
<protein>
    <submittedName>
        <fullName evidence="5">Endou protein</fullName>
    </submittedName>
</protein>
<dbReference type="PROSITE" id="PS00524">
    <property type="entry name" value="SMB_1"/>
    <property type="match status" value="1"/>
</dbReference>
<evidence type="ECO:0000256" key="3">
    <source>
        <dbReference type="SAM" id="Phobius"/>
    </source>
</evidence>
<dbReference type="AlphaFoldDB" id="A0A812P4U8"/>
<evidence type="ECO:0000259" key="4">
    <source>
        <dbReference type="PROSITE" id="PS50958"/>
    </source>
</evidence>
<dbReference type="SUPFAM" id="SSF90188">
    <property type="entry name" value="Somatomedin B domain"/>
    <property type="match status" value="1"/>
</dbReference>
<keyword evidence="3" id="KW-0472">Membrane</keyword>
<keyword evidence="3" id="KW-0812">Transmembrane</keyword>
<feature type="transmembrane region" description="Helical" evidence="3">
    <location>
        <begin position="59"/>
        <end position="81"/>
    </location>
</feature>
<dbReference type="PROSITE" id="PS50958">
    <property type="entry name" value="SMB_2"/>
    <property type="match status" value="1"/>
</dbReference>
<feature type="domain" description="SMB" evidence="4">
    <location>
        <begin position="103"/>
        <end position="148"/>
    </location>
</feature>
<sequence length="222" mass="24141">MPVLQMELMQGEHEDEESFDTSPQDAEPAEPVESTAFLQRPKMRPCLVEFMMLTPRRRFGLGVILCGLSFALLAVILTGSIPPFSQPRHRAHAGKFRLSLWSGEGSCRSMGCESDNYVGSCQCNDGCTYFDDCCPDYQEVCTSAGQYEPPEPRGSCQSMGCGSDSLGCTMANCENVCRPSWLQHRIFFRKACAEGNPGGNVGGAGLSGTELVLDMTSHTVIS</sequence>
<comment type="caution">
    <text evidence="5">The sequence shown here is derived from an EMBL/GenBank/DDBJ whole genome shotgun (WGS) entry which is preliminary data.</text>
</comment>
<keyword evidence="6" id="KW-1185">Reference proteome</keyword>
<dbReference type="InterPro" id="IPR001212">
    <property type="entry name" value="Somatomedin_B_dom"/>
</dbReference>
<dbReference type="SMART" id="SM00201">
    <property type="entry name" value="SO"/>
    <property type="match status" value="1"/>
</dbReference>
<dbReference type="Proteomes" id="UP000601435">
    <property type="component" value="Unassembled WGS sequence"/>
</dbReference>
<dbReference type="InterPro" id="IPR036024">
    <property type="entry name" value="Somatomedin_B-like_dom_sf"/>
</dbReference>
<dbReference type="OrthoDB" id="430326at2759"/>
<evidence type="ECO:0000313" key="5">
    <source>
        <dbReference type="EMBL" id="CAE7345509.1"/>
    </source>
</evidence>
<keyword evidence="3" id="KW-1133">Transmembrane helix</keyword>
<evidence type="ECO:0000313" key="6">
    <source>
        <dbReference type="Proteomes" id="UP000601435"/>
    </source>
</evidence>
<gene>
    <name evidence="5" type="primary">endou</name>
    <name evidence="5" type="ORF">SNEC2469_LOCUS8944</name>
</gene>
<evidence type="ECO:0000256" key="1">
    <source>
        <dbReference type="ARBA" id="ARBA00023157"/>
    </source>
</evidence>
<dbReference type="EMBL" id="CAJNJA010014585">
    <property type="protein sequence ID" value="CAE7345509.1"/>
    <property type="molecule type" value="Genomic_DNA"/>
</dbReference>
<dbReference type="Pfam" id="PF01033">
    <property type="entry name" value="Somatomedin_B"/>
    <property type="match status" value="1"/>
</dbReference>
<feature type="region of interest" description="Disordered" evidence="2">
    <location>
        <begin position="1"/>
        <end position="33"/>
    </location>
</feature>
<reference evidence="5" key="1">
    <citation type="submission" date="2021-02" db="EMBL/GenBank/DDBJ databases">
        <authorList>
            <person name="Dougan E. K."/>
            <person name="Rhodes N."/>
            <person name="Thang M."/>
            <person name="Chan C."/>
        </authorList>
    </citation>
    <scope>NUCLEOTIDE SEQUENCE</scope>
</reference>
<accession>A0A812P4U8</accession>
<name>A0A812P4U8_9DINO</name>
<organism evidence="5 6">
    <name type="scientific">Symbiodinium necroappetens</name>
    <dbReference type="NCBI Taxonomy" id="1628268"/>
    <lineage>
        <taxon>Eukaryota</taxon>
        <taxon>Sar</taxon>
        <taxon>Alveolata</taxon>
        <taxon>Dinophyceae</taxon>
        <taxon>Suessiales</taxon>
        <taxon>Symbiodiniaceae</taxon>
        <taxon>Symbiodinium</taxon>
    </lineage>
</organism>
<keyword evidence="1" id="KW-1015">Disulfide bond</keyword>
<dbReference type="Gene3D" id="4.10.410.20">
    <property type="match status" value="1"/>
</dbReference>
<proteinExistence type="predicted"/>